<dbReference type="EC" id="2.4.-.-" evidence="3"/>
<dbReference type="PANTHER" id="PTHR30160">
    <property type="entry name" value="TETRAACYLDISACCHARIDE 4'-KINASE-RELATED"/>
    <property type="match status" value="1"/>
</dbReference>
<dbReference type="RefSeq" id="WP_290360652.1">
    <property type="nucleotide sequence ID" value="NZ_JAUHHC010000005.1"/>
</dbReference>
<sequence length="397" mass="42958">MSEQAIIIHRRGAPDPAPAAPSADWSGVRRLLAVRLDNLGDLLMTTPALAALRESLPTARITLLTSPSGVAAQHHLSMVDAAIAFDAPWVRNGLQAEQLSAPGAAEAALLRQLGRQQYDAAVIFTTATQSALPMAMIARQAGIPLRLAHCRENPYTLLSDWVADAEQINGQMRHEVRRQLDLVARIGARTANEHLRFRLHPADQRRAEQRLQRMGIDVRQSYVLIHPGASAASRRWPAPRFGEAADLIARQTGRRIVFCGGPGESDAITKARAAMRRPSVAIGGGLSLGELAALIDGASLLICNNSAPAHLAAALGTPLVDLYALTNPQHRPWRVASRVLSHDVPCRWCLKSSCPERHNDCLALIEPAEVAAAALALLRTRRRYPIAQDGRTEELAA</sequence>
<dbReference type="SUPFAM" id="SSF53756">
    <property type="entry name" value="UDP-Glycosyltransferase/glycogen phosphorylase"/>
    <property type="match status" value="1"/>
</dbReference>
<dbReference type="Gene3D" id="3.40.50.2000">
    <property type="entry name" value="Glycogen Phosphorylase B"/>
    <property type="match status" value="2"/>
</dbReference>
<dbReference type="Pfam" id="PF01075">
    <property type="entry name" value="Glyco_transf_9"/>
    <property type="match status" value="1"/>
</dbReference>
<keyword evidence="4" id="KW-1185">Reference proteome</keyword>
<keyword evidence="1 3" id="KW-0328">Glycosyltransferase</keyword>
<proteinExistence type="predicted"/>
<evidence type="ECO:0000313" key="3">
    <source>
        <dbReference type="EMBL" id="MDN3922349.1"/>
    </source>
</evidence>
<keyword evidence="2 3" id="KW-0808">Transferase</keyword>
<evidence type="ECO:0000313" key="4">
    <source>
        <dbReference type="Proteomes" id="UP001228044"/>
    </source>
</evidence>
<accession>A0ABT8DYA7</accession>
<reference evidence="3 4" key="1">
    <citation type="submission" date="2023-06" db="EMBL/GenBank/DDBJ databases">
        <title>Pelomonas sp. PFR6 16S ribosomal RNA gene Genome sequencing and assembly.</title>
        <authorList>
            <person name="Woo H."/>
        </authorList>
    </citation>
    <scope>NUCLEOTIDE SEQUENCE [LARGE SCALE GENOMIC DNA]</scope>
    <source>
        <strain evidence="3 4">PFR6</strain>
    </source>
</reference>
<gene>
    <name evidence="3" type="ORF">QWJ38_18820</name>
</gene>
<dbReference type="CDD" id="cd03789">
    <property type="entry name" value="GT9_LPS_heptosyltransferase"/>
    <property type="match status" value="1"/>
</dbReference>
<protein>
    <submittedName>
        <fullName evidence="3">Glycosyltransferase family 9 protein</fullName>
        <ecNumber evidence="3">2.4.-.-</ecNumber>
    </submittedName>
</protein>
<comment type="caution">
    <text evidence="3">The sequence shown here is derived from an EMBL/GenBank/DDBJ whole genome shotgun (WGS) entry which is preliminary data.</text>
</comment>
<evidence type="ECO:0000256" key="1">
    <source>
        <dbReference type="ARBA" id="ARBA00022676"/>
    </source>
</evidence>
<dbReference type="PANTHER" id="PTHR30160:SF1">
    <property type="entry name" value="LIPOPOLYSACCHARIDE 1,2-N-ACETYLGLUCOSAMINETRANSFERASE-RELATED"/>
    <property type="match status" value="1"/>
</dbReference>
<evidence type="ECO:0000256" key="2">
    <source>
        <dbReference type="ARBA" id="ARBA00022679"/>
    </source>
</evidence>
<dbReference type="Proteomes" id="UP001228044">
    <property type="component" value="Unassembled WGS sequence"/>
</dbReference>
<dbReference type="InterPro" id="IPR051199">
    <property type="entry name" value="LPS_LOS_Heptosyltrfase"/>
</dbReference>
<dbReference type="InterPro" id="IPR002201">
    <property type="entry name" value="Glyco_trans_9"/>
</dbReference>
<dbReference type="GO" id="GO:0016757">
    <property type="term" value="F:glycosyltransferase activity"/>
    <property type="evidence" value="ECO:0007669"/>
    <property type="project" value="UniProtKB-KW"/>
</dbReference>
<name>A0ABT8DYA7_9BURK</name>
<dbReference type="EMBL" id="JAUHHC010000005">
    <property type="protein sequence ID" value="MDN3922349.1"/>
    <property type="molecule type" value="Genomic_DNA"/>
</dbReference>
<organism evidence="3 4">
    <name type="scientific">Roseateles violae</name>
    <dbReference type="NCBI Taxonomy" id="3058042"/>
    <lineage>
        <taxon>Bacteria</taxon>
        <taxon>Pseudomonadati</taxon>
        <taxon>Pseudomonadota</taxon>
        <taxon>Betaproteobacteria</taxon>
        <taxon>Burkholderiales</taxon>
        <taxon>Sphaerotilaceae</taxon>
        <taxon>Roseateles</taxon>
    </lineage>
</organism>